<feature type="region of interest" description="Disordered" evidence="1">
    <location>
        <begin position="376"/>
        <end position="456"/>
    </location>
</feature>
<dbReference type="PANTHER" id="PTHR12357:SF3">
    <property type="entry name" value="YTH DOMAIN-CONTAINING PROTEIN 1"/>
    <property type="match status" value="1"/>
</dbReference>
<evidence type="ECO:0000259" key="2">
    <source>
        <dbReference type="PROSITE" id="PS50882"/>
    </source>
</evidence>
<proteinExistence type="predicted"/>
<dbReference type="PANTHER" id="PTHR12357">
    <property type="entry name" value="YTH YT521-B HOMOLOGY DOMAIN-CONTAINING"/>
    <property type="match status" value="1"/>
</dbReference>
<dbReference type="GO" id="GO:0000381">
    <property type="term" value="P:regulation of alternative mRNA splicing, via spliceosome"/>
    <property type="evidence" value="ECO:0007669"/>
    <property type="project" value="TreeGrafter"/>
</dbReference>
<dbReference type="OrthoDB" id="6103986at2759"/>
<protein>
    <recommendedName>
        <fullName evidence="2">YTH domain-containing protein</fullName>
    </recommendedName>
</protein>
<dbReference type="InParanoid" id="A0A165DDX2"/>
<feature type="compositionally biased region" description="Pro residues" evidence="1">
    <location>
        <begin position="89"/>
        <end position="100"/>
    </location>
</feature>
<sequence length="705" mass="75273">MRVTAPALTQALQHIVAQAYRAEDGSDDEMGPGSSTLPSVRTVDGARTPPPVGTPSSSGATRGTNNSDDSLSSHDLNDPLMPENRQPQPRQPKPAIPPPHAAHDSPDGSQPSSSQFQHGSASRRGPGPGPYPTPLTPSRPQHPSQTHSQHGGYMQQAPYMAYSQASYPGQYTMSPQPQPHFAYTHAYATPSILAHAPDPAPLSALGYRATASPLSPQHGGSMFPFMHPQQQLQSADNTPGPSSTPFQAAPPPPQTPPSTYHHQDAHPSTQAPASSPLVAHTPQSPFGQYGVHYPASPVGGSFYPPHSYSHSAPSIYQGQYTQASYGQPYVSQAQPDDKGIWWFVPAPRSSPAFDPNMHSQAAYTTSYPLGFQAVQPRRQDAEQSFGPVPPLSPFPTSPAMLSAGFPRSGPPSSDHTQSPIVRSPTGSHASRIGAGRGTPRSPASRMPYHPSVPPSRSEWVMWVGNVPSDASDDELRQFFNTMRLPQEDGSTGSEGEVTSVFLISRSNLLGPPHNAISYEKVPKGADTLDDGPLQRNQTTPAEPVQNPSKFATPRPFDLDPKAAINAVRERDSVNVGVSATEPALVLSPPVDDAQAPSAVAGADDPDWGTPFKIEWIRTERLPFHRTRHLRNPWNHDREVKVSRDGTELEPTVGARLLEEWDRPEGSSQPPPPPALPTTGRRGRGGRGGGGGGPRAAPALNDHVAS</sequence>
<feature type="compositionally biased region" description="Polar residues" evidence="1">
    <location>
        <begin position="534"/>
        <end position="549"/>
    </location>
</feature>
<feature type="compositionally biased region" description="Polar residues" evidence="1">
    <location>
        <begin position="410"/>
        <end position="428"/>
    </location>
</feature>
<feature type="compositionally biased region" description="Pro residues" evidence="1">
    <location>
        <begin position="127"/>
        <end position="137"/>
    </location>
</feature>
<feature type="region of interest" description="Disordered" evidence="1">
    <location>
        <begin position="19"/>
        <end position="152"/>
    </location>
</feature>
<dbReference type="InterPro" id="IPR007275">
    <property type="entry name" value="YTH_domain"/>
</dbReference>
<feature type="region of interest" description="Disordered" evidence="1">
    <location>
        <begin position="655"/>
        <end position="705"/>
    </location>
</feature>
<keyword evidence="4" id="KW-1185">Reference proteome</keyword>
<dbReference type="AlphaFoldDB" id="A0A165DDX2"/>
<dbReference type="CDD" id="cd21134">
    <property type="entry name" value="YTH"/>
    <property type="match status" value="1"/>
</dbReference>
<dbReference type="Gene3D" id="3.10.590.10">
    <property type="entry name" value="ph1033 like domains"/>
    <property type="match status" value="1"/>
</dbReference>
<gene>
    <name evidence="3" type="ORF">EXIGLDRAFT_807134</name>
</gene>
<dbReference type="PROSITE" id="PS50882">
    <property type="entry name" value="YTH"/>
    <property type="match status" value="1"/>
</dbReference>
<feature type="compositionally biased region" description="Low complexity" evidence="1">
    <location>
        <begin position="54"/>
        <end position="70"/>
    </location>
</feature>
<feature type="region of interest" description="Disordered" evidence="1">
    <location>
        <begin position="230"/>
        <end position="285"/>
    </location>
</feature>
<feature type="compositionally biased region" description="Low complexity" evidence="1">
    <location>
        <begin position="107"/>
        <end position="125"/>
    </location>
</feature>
<dbReference type="InterPro" id="IPR035979">
    <property type="entry name" value="RBD_domain_sf"/>
</dbReference>
<reference evidence="3 4" key="1">
    <citation type="journal article" date="2016" name="Mol. Biol. Evol.">
        <title>Comparative Genomics of Early-Diverging Mushroom-Forming Fungi Provides Insights into the Origins of Lignocellulose Decay Capabilities.</title>
        <authorList>
            <person name="Nagy L.G."/>
            <person name="Riley R."/>
            <person name="Tritt A."/>
            <person name="Adam C."/>
            <person name="Daum C."/>
            <person name="Floudas D."/>
            <person name="Sun H."/>
            <person name="Yadav J.S."/>
            <person name="Pangilinan J."/>
            <person name="Larsson K.H."/>
            <person name="Matsuura K."/>
            <person name="Barry K."/>
            <person name="Labutti K."/>
            <person name="Kuo R."/>
            <person name="Ohm R.A."/>
            <person name="Bhattacharya S.S."/>
            <person name="Shirouzu T."/>
            <person name="Yoshinaga Y."/>
            <person name="Martin F.M."/>
            <person name="Grigoriev I.V."/>
            <person name="Hibbett D.S."/>
        </authorList>
    </citation>
    <scope>NUCLEOTIDE SEQUENCE [LARGE SCALE GENOMIC DNA]</scope>
    <source>
        <strain evidence="3 4">HHB12029</strain>
    </source>
</reference>
<dbReference type="SUPFAM" id="SSF54928">
    <property type="entry name" value="RNA-binding domain, RBD"/>
    <property type="match status" value="1"/>
</dbReference>
<organism evidence="3 4">
    <name type="scientific">Exidia glandulosa HHB12029</name>
    <dbReference type="NCBI Taxonomy" id="1314781"/>
    <lineage>
        <taxon>Eukaryota</taxon>
        <taxon>Fungi</taxon>
        <taxon>Dikarya</taxon>
        <taxon>Basidiomycota</taxon>
        <taxon>Agaricomycotina</taxon>
        <taxon>Agaricomycetes</taxon>
        <taxon>Auriculariales</taxon>
        <taxon>Exidiaceae</taxon>
        <taxon>Exidia</taxon>
    </lineage>
</organism>
<dbReference type="Pfam" id="PF04146">
    <property type="entry name" value="YTH"/>
    <property type="match status" value="1"/>
</dbReference>
<evidence type="ECO:0000256" key="1">
    <source>
        <dbReference type="SAM" id="MobiDB-lite"/>
    </source>
</evidence>
<dbReference type="InterPro" id="IPR045168">
    <property type="entry name" value="YTH_prot"/>
</dbReference>
<feature type="compositionally biased region" description="Polar residues" evidence="1">
    <location>
        <begin position="230"/>
        <end position="240"/>
    </location>
</feature>
<dbReference type="GO" id="GO:0003729">
    <property type="term" value="F:mRNA binding"/>
    <property type="evidence" value="ECO:0007669"/>
    <property type="project" value="TreeGrafter"/>
</dbReference>
<feature type="domain" description="YTH" evidence="2">
    <location>
        <begin position="528"/>
        <end position="660"/>
    </location>
</feature>
<accession>A0A165DDX2</accession>
<dbReference type="GO" id="GO:0005654">
    <property type="term" value="C:nucleoplasm"/>
    <property type="evidence" value="ECO:0007669"/>
    <property type="project" value="TreeGrafter"/>
</dbReference>
<dbReference type="EMBL" id="KV426231">
    <property type="protein sequence ID" value="KZV84318.1"/>
    <property type="molecule type" value="Genomic_DNA"/>
</dbReference>
<name>A0A165DDX2_EXIGL</name>
<dbReference type="STRING" id="1314781.A0A165DDX2"/>
<dbReference type="Proteomes" id="UP000077266">
    <property type="component" value="Unassembled WGS sequence"/>
</dbReference>
<evidence type="ECO:0000313" key="4">
    <source>
        <dbReference type="Proteomes" id="UP000077266"/>
    </source>
</evidence>
<feature type="compositionally biased region" description="Pro residues" evidence="1">
    <location>
        <begin position="387"/>
        <end position="396"/>
    </location>
</feature>
<dbReference type="GO" id="GO:0000398">
    <property type="term" value="P:mRNA splicing, via spliceosome"/>
    <property type="evidence" value="ECO:0007669"/>
    <property type="project" value="TreeGrafter"/>
</dbReference>
<evidence type="ECO:0000313" key="3">
    <source>
        <dbReference type="EMBL" id="KZV84318.1"/>
    </source>
</evidence>
<feature type="region of interest" description="Disordered" evidence="1">
    <location>
        <begin position="523"/>
        <end position="557"/>
    </location>
</feature>
<dbReference type="GO" id="GO:1990247">
    <property type="term" value="F:N6-methyladenosine-containing RNA reader activity"/>
    <property type="evidence" value="ECO:0007669"/>
    <property type="project" value="TreeGrafter"/>
</dbReference>